<name>A0A5B8XUW0_9DELT</name>
<organism evidence="2 3">
    <name type="scientific">Microvenator marinus</name>
    <dbReference type="NCBI Taxonomy" id="2600177"/>
    <lineage>
        <taxon>Bacteria</taxon>
        <taxon>Deltaproteobacteria</taxon>
        <taxon>Bradymonadales</taxon>
        <taxon>Microvenatoraceae</taxon>
        <taxon>Microvenator</taxon>
    </lineage>
</organism>
<dbReference type="AlphaFoldDB" id="A0A5B8XUW0"/>
<dbReference type="RefSeq" id="WP_146959803.1">
    <property type="nucleotide sequence ID" value="NZ_CP042467.1"/>
</dbReference>
<keyword evidence="1" id="KW-0472">Membrane</keyword>
<dbReference type="KEGG" id="bbae:FRD01_11625"/>
<dbReference type="EMBL" id="CP042467">
    <property type="protein sequence ID" value="QED27873.1"/>
    <property type="molecule type" value="Genomic_DNA"/>
</dbReference>
<dbReference type="Proteomes" id="UP000321595">
    <property type="component" value="Chromosome"/>
</dbReference>
<evidence type="ECO:0000313" key="3">
    <source>
        <dbReference type="Proteomes" id="UP000321595"/>
    </source>
</evidence>
<reference evidence="2 3" key="1">
    <citation type="submission" date="2019-08" db="EMBL/GenBank/DDBJ databases">
        <authorList>
            <person name="Liang Q."/>
        </authorList>
    </citation>
    <scope>NUCLEOTIDE SEQUENCE [LARGE SCALE GENOMIC DNA]</scope>
    <source>
        <strain evidence="2 3">V1718</strain>
    </source>
</reference>
<evidence type="ECO:0000256" key="1">
    <source>
        <dbReference type="SAM" id="Phobius"/>
    </source>
</evidence>
<keyword evidence="1" id="KW-0812">Transmembrane</keyword>
<protein>
    <submittedName>
        <fullName evidence="2">Flp family type IVb pilin</fullName>
    </submittedName>
</protein>
<sequence length="61" mass="6908">MNARNILETFHNNEDGATSTEYIVLLILIACFVIGIVKVFGNTLSEKYQAADELIMKEVRF</sequence>
<dbReference type="OrthoDB" id="5325135at2"/>
<accession>A0A5B8XUW0</accession>
<keyword evidence="3" id="KW-1185">Reference proteome</keyword>
<feature type="transmembrane region" description="Helical" evidence="1">
    <location>
        <begin position="22"/>
        <end position="40"/>
    </location>
</feature>
<gene>
    <name evidence="2" type="ORF">FRD01_11625</name>
</gene>
<proteinExistence type="predicted"/>
<evidence type="ECO:0000313" key="2">
    <source>
        <dbReference type="EMBL" id="QED27873.1"/>
    </source>
</evidence>
<keyword evidence="1" id="KW-1133">Transmembrane helix</keyword>